<dbReference type="InterPro" id="IPR050366">
    <property type="entry name" value="BP-dependent_transpt_permease"/>
</dbReference>
<reference evidence="11 12" key="1">
    <citation type="submission" date="2019-09" db="EMBL/GenBank/DDBJ databases">
        <title>Genome sequence of Adhaeribacter sp. M2.</title>
        <authorList>
            <person name="Srinivasan S."/>
        </authorList>
    </citation>
    <scope>NUCLEOTIDE SEQUENCE [LARGE SCALE GENOMIC DNA]</scope>
    <source>
        <strain evidence="11 12">M2</strain>
    </source>
</reference>
<keyword evidence="2 9" id="KW-0813">Transport</keyword>
<dbReference type="GO" id="GO:0055085">
    <property type="term" value="P:transmembrane transport"/>
    <property type="evidence" value="ECO:0007669"/>
    <property type="project" value="InterPro"/>
</dbReference>
<feature type="transmembrane region" description="Helical" evidence="9">
    <location>
        <begin position="322"/>
        <end position="343"/>
    </location>
</feature>
<dbReference type="RefSeq" id="WP_150906120.1">
    <property type="nucleotide sequence ID" value="NZ_VTWT01000014.1"/>
</dbReference>
<gene>
    <name evidence="11" type="ORF">F0P94_19185</name>
</gene>
<dbReference type="Gene3D" id="1.10.3720.10">
    <property type="entry name" value="MetI-like"/>
    <property type="match status" value="1"/>
</dbReference>
<accession>A0A5N1IH96</accession>
<keyword evidence="4 9" id="KW-0812">Transmembrane</keyword>
<name>A0A5N1IH96_9BACT</name>
<dbReference type="Proteomes" id="UP000326570">
    <property type="component" value="Unassembled WGS sequence"/>
</dbReference>
<dbReference type="GO" id="GO:0005886">
    <property type="term" value="C:plasma membrane"/>
    <property type="evidence" value="ECO:0007669"/>
    <property type="project" value="UniProtKB-SubCell"/>
</dbReference>
<keyword evidence="6" id="KW-0653">Protein transport</keyword>
<evidence type="ECO:0000256" key="7">
    <source>
        <dbReference type="ARBA" id="ARBA00022989"/>
    </source>
</evidence>
<dbReference type="InterPro" id="IPR035906">
    <property type="entry name" value="MetI-like_sf"/>
</dbReference>
<dbReference type="PANTHER" id="PTHR43386:SF24">
    <property type="entry name" value="OLIGOPEPTIDE TRANSPORT SYSTEM PERMEASE PROTEIN AMID"/>
    <property type="match status" value="1"/>
</dbReference>
<evidence type="ECO:0000256" key="1">
    <source>
        <dbReference type="ARBA" id="ARBA00004651"/>
    </source>
</evidence>
<feature type="domain" description="ABC transmembrane type-1" evidence="10">
    <location>
        <begin position="149"/>
        <end position="344"/>
    </location>
</feature>
<evidence type="ECO:0000256" key="8">
    <source>
        <dbReference type="ARBA" id="ARBA00023136"/>
    </source>
</evidence>
<keyword evidence="5" id="KW-0571">Peptide transport</keyword>
<dbReference type="SUPFAM" id="SSF161098">
    <property type="entry name" value="MetI-like"/>
    <property type="match status" value="1"/>
</dbReference>
<feature type="transmembrane region" description="Helical" evidence="9">
    <location>
        <begin position="152"/>
        <end position="174"/>
    </location>
</feature>
<dbReference type="InterPro" id="IPR000515">
    <property type="entry name" value="MetI-like"/>
</dbReference>
<evidence type="ECO:0000259" key="10">
    <source>
        <dbReference type="PROSITE" id="PS50928"/>
    </source>
</evidence>
<dbReference type="EMBL" id="VTWT01000014">
    <property type="protein sequence ID" value="KAA9325033.1"/>
    <property type="molecule type" value="Genomic_DNA"/>
</dbReference>
<feature type="transmembrane region" description="Helical" evidence="9">
    <location>
        <begin position="91"/>
        <end position="113"/>
    </location>
</feature>
<keyword evidence="12" id="KW-1185">Reference proteome</keyword>
<evidence type="ECO:0000256" key="5">
    <source>
        <dbReference type="ARBA" id="ARBA00022856"/>
    </source>
</evidence>
<evidence type="ECO:0000313" key="11">
    <source>
        <dbReference type="EMBL" id="KAA9325033.1"/>
    </source>
</evidence>
<dbReference type="PROSITE" id="PS50928">
    <property type="entry name" value="ABC_TM1"/>
    <property type="match status" value="1"/>
</dbReference>
<organism evidence="11 12">
    <name type="scientific">Adhaeribacter soli</name>
    <dbReference type="NCBI Taxonomy" id="2607655"/>
    <lineage>
        <taxon>Bacteria</taxon>
        <taxon>Pseudomonadati</taxon>
        <taxon>Bacteroidota</taxon>
        <taxon>Cytophagia</taxon>
        <taxon>Cytophagales</taxon>
        <taxon>Hymenobacteraceae</taxon>
        <taxon>Adhaeribacter</taxon>
    </lineage>
</organism>
<sequence>MKKAAKKLFSETGPGFKLAVFYLLAVLFLALAAPVLPLKFGANELQTSSVLLPPAFWDEEAARQGHWFGTDSMGRDVLANLIFGFRTGFQVAIPVISIAFLIGILLGSIGAYFGNRKLTISRGAIFALSVCLFLWYYYGLYLGASVFGEIKWFWFVLALLAALVVSGIGFKWLLKRLPFFRKQVFVPADELVLKTTEVLTSVPRLILVLSLAAVSSPGIGNILLLLSLTYWSGPARLVRGEVLRIKELSYTEAARVSGVPVFRLLFRHILPNAAGPLITAFAFGLGNLLALEATLSFLGIGLPPETPSWGRMLAEARLNPDAWWLLFFPVLCLCLTILAVQAIGNGIRQKFI</sequence>
<evidence type="ECO:0000256" key="2">
    <source>
        <dbReference type="ARBA" id="ARBA00022448"/>
    </source>
</evidence>
<evidence type="ECO:0000256" key="3">
    <source>
        <dbReference type="ARBA" id="ARBA00022475"/>
    </source>
</evidence>
<feature type="transmembrane region" description="Helical" evidence="9">
    <location>
        <begin position="278"/>
        <end position="302"/>
    </location>
</feature>
<dbReference type="Pfam" id="PF00528">
    <property type="entry name" value="BPD_transp_1"/>
    <property type="match status" value="1"/>
</dbReference>
<protein>
    <submittedName>
        <fullName evidence="11">ABC transporter permease</fullName>
    </submittedName>
</protein>
<keyword evidence="8 9" id="KW-0472">Membrane</keyword>
<keyword evidence="3" id="KW-1003">Cell membrane</keyword>
<proteinExistence type="inferred from homology"/>
<evidence type="ECO:0000256" key="4">
    <source>
        <dbReference type="ARBA" id="ARBA00022692"/>
    </source>
</evidence>
<evidence type="ECO:0000313" key="12">
    <source>
        <dbReference type="Proteomes" id="UP000326570"/>
    </source>
</evidence>
<comment type="subcellular location">
    <subcellularLocation>
        <location evidence="1 9">Cell membrane</location>
        <topology evidence="1 9">Multi-pass membrane protein</topology>
    </subcellularLocation>
</comment>
<comment type="caution">
    <text evidence="11">The sequence shown here is derived from an EMBL/GenBank/DDBJ whole genome shotgun (WGS) entry which is preliminary data.</text>
</comment>
<evidence type="ECO:0000256" key="9">
    <source>
        <dbReference type="RuleBase" id="RU363032"/>
    </source>
</evidence>
<feature type="transmembrane region" description="Helical" evidence="9">
    <location>
        <begin position="125"/>
        <end position="146"/>
    </location>
</feature>
<evidence type="ECO:0000256" key="6">
    <source>
        <dbReference type="ARBA" id="ARBA00022927"/>
    </source>
</evidence>
<feature type="transmembrane region" description="Helical" evidence="9">
    <location>
        <begin position="205"/>
        <end position="228"/>
    </location>
</feature>
<dbReference type="AlphaFoldDB" id="A0A5N1IH96"/>
<dbReference type="CDD" id="cd06261">
    <property type="entry name" value="TM_PBP2"/>
    <property type="match status" value="1"/>
</dbReference>
<comment type="similarity">
    <text evidence="9">Belongs to the binding-protein-dependent transport system permease family.</text>
</comment>
<keyword evidence="7 9" id="KW-1133">Transmembrane helix</keyword>
<dbReference type="PANTHER" id="PTHR43386">
    <property type="entry name" value="OLIGOPEPTIDE TRANSPORT SYSTEM PERMEASE PROTEIN APPC"/>
    <property type="match status" value="1"/>
</dbReference>